<evidence type="ECO:0000313" key="1">
    <source>
        <dbReference type="EMBL" id="RIY04855.1"/>
    </source>
</evidence>
<comment type="caution">
    <text evidence="1">The sequence shown here is derived from an EMBL/GenBank/DDBJ whole genome shotgun (WGS) entry which is preliminary data.</text>
</comment>
<dbReference type="RefSeq" id="WP_119657834.1">
    <property type="nucleotide sequence ID" value="NZ_JBHUOI010000101.1"/>
</dbReference>
<dbReference type="EMBL" id="QYCN01000075">
    <property type="protein sequence ID" value="RIY04855.1"/>
    <property type="molecule type" value="Genomic_DNA"/>
</dbReference>
<dbReference type="InterPro" id="IPR029058">
    <property type="entry name" value="AB_hydrolase_fold"/>
</dbReference>
<organism evidence="1 2">
    <name type="scientific">Hymenobacter rubripertinctus</name>
    <dbReference type="NCBI Taxonomy" id="2029981"/>
    <lineage>
        <taxon>Bacteria</taxon>
        <taxon>Pseudomonadati</taxon>
        <taxon>Bacteroidota</taxon>
        <taxon>Cytophagia</taxon>
        <taxon>Cytophagales</taxon>
        <taxon>Hymenobacteraceae</taxon>
        <taxon>Hymenobacter</taxon>
    </lineage>
</organism>
<evidence type="ECO:0008006" key="3">
    <source>
        <dbReference type="Google" id="ProtNLM"/>
    </source>
</evidence>
<dbReference type="SUPFAM" id="SSF53474">
    <property type="entry name" value="alpha/beta-Hydrolases"/>
    <property type="match status" value="1"/>
</dbReference>
<proteinExistence type="predicted"/>
<protein>
    <recommendedName>
        <fullName evidence="3">Alpha/beta hydrolase</fullName>
    </recommendedName>
</protein>
<gene>
    <name evidence="1" type="ORF">D0T11_21340</name>
</gene>
<name>A0A418QI61_9BACT</name>
<sequence>MSLPTRDFLDRTADHWAYIVRREQPAPSLAVFLHGYTGDYLGTWGRLPHMLYEEADAHPPLDDWDYVFLGYRTGSVECCLDIARRLATELAKAHAGQAPYRGAYARFALLGHSLGTLGIRQLLCASVLHTPATLLEQLHSITLFGTPVNGSPLARFGQWVYPVSDALRPASPQLRMLKAWTDSSYQPRRWPAPRVMLGLEDQVVGHKFADLVNWAGDEPARLESLGHSAMVKPTGWDCTVVDYLRQALAPLPVPAAQ</sequence>
<keyword evidence="2" id="KW-1185">Reference proteome</keyword>
<dbReference type="Proteomes" id="UP000284250">
    <property type="component" value="Unassembled WGS sequence"/>
</dbReference>
<dbReference type="AlphaFoldDB" id="A0A418QI61"/>
<reference evidence="1 2" key="1">
    <citation type="submission" date="2019-01" db="EMBL/GenBank/DDBJ databases">
        <title>Hymenobacter humicola sp. nov., isolated from soils in Antarctica.</title>
        <authorList>
            <person name="Sedlacek I."/>
            <person name="Holochova P."/>
            <person name="Kralova S."/>
            <person name="Pantucek R."/>
            <person name="Stankova E."/>
            <person name="Vrbovska V."/>
            <person name="Kristofova L."/>
            <person name="Svec P."/>
            <person name="Busse H.-J."/>
        </authorList>
    </citation>
    <scope>NUCLEOTIDE SEQUENCE [LARGE SCALE GENOMIC DNA]</scope>
    <source>
        <strain evidence="1 2">CCM 8852</strain>
    </source>
</reference>
<accession>A0A418QI61</accession>
<dbReference type="OrthoDB" id="596779at2"/>
<dbReference type="Gene3D" id="3.40.50.1820">
    <property type="entry name" value="alpha/beta hydrolase"/>
    <property type="match status" value="1"/>
</dbReference>
<evidence type="ECO:0000313" key="2">
    <source>
        <dbReference type="Proteomes" id="UP000284250"/>
    </source>
</evidence>